<comment type="caution">
    <text evidence="2">The sequence shown here is derived from an EMBL/GenBank/DDBJ whole genome shotgun (WGS) entry which is preliminary data.</text>
</comment>
<feature type="transmembrane region" description="Helical" evidence="1">
    <location>
        <begin position="43"/>
        <end position="61"/>
    </location>
</feature>
<name>A0A4Q9BBU9_9BACT</name>
<dbReference type="Pfam" id="PF20498">
    <property type="entry name" value="DUF6728"/>
    <property type="match status" value="1"/>
</dbReference>
<organism evidence="2 3">
    <name type="scientific">Aquirufa antheringensis</name>
    <dbReference type="NCBI Taxonomy" id="2516559"/>
    <lineage>
        <taxon>Bacteria</taxon>
        <taxon>Pseudomonadati</taxon>
        <taxon>Bacteroidota</taxon>
        <taxon>Cytophagia</taxon>
        <taxon>Cytophagales</taxon>
        <taxon>Flectobacillaceae</taxon>
        <taxon>Aquirufa</taxon>
    </lineage>
</organism>
<evidence type="ECO:0000313" key="2">
    <source>
        <dbReference type="EMBL" id="TBH73316.1"/>
    </source>
</evidence>
<keyword evidence="1" id="KW-1133">Transmembrane helix</keyword>
<protein>
    <submittedName>
        <fullName evidence="2">Uncharacterized protein</fullName>
    </submittedName>
</protein>
<keyword evidence="1" id="KW-0472">Membrane</keyword>
<dbReference type="EMBL" id="SEWY01000003">
    <property type="protein sequence ID" value="TBH73316.1"/>
    <property type="molecule type" value="Genomic_DNA"/>
</dbReference>
<gene>
    <name evidence="2" type="ORF">EWU20_08060</name>
</gene>
<reference evidence="2 3" key="1">
    <citation type="submission" date="2019-02" db="EMBL/GenBank/DDBJ databases">
        <title>Genome of a new Bacteroidetes strain.</title>
        <authorList>
            <person name="Pitt A."/>
        </authorList>
    </citation>
    <scope>NUCLEOTIDE SEQUENCE [LARGE SCALE GENOMIC DNA]</scope>
    <source>
        <strain evidence="2 3">103A-SOEBACH</strain>
    </source>
</reference>
<dbReference type="AlphaFoldDB" id="A0A4Q9BBU9"/>
<proteinExistence type="predicted"/>
<keyword evidence="1" id="KW-0812">Transmembrane</keyword>
<evidence type="ECO:0000313" key="3">
    <source>
        <dbReference type="Proteomes" id="UP000293583"/>
    </source>
</evidence>
<dbReference type="OrthoDB" id="886459at2"/>
<keyword evidence="3" id="KW-1185">Reference proteome</keyword>
<sequence>MSRLREQFKVGEVFTYFIRVFQKPKPGAPANFNIRAMHTINKISILMFIVCLIVMTYRAFIR</sequence>
<accession>A0A4Q9BBU9</accession>
<dbReference type="Proteomes" id="UP000293583">
    <property type="component" value="Unassembled WGS sequence"/>
</dbReference>
<dbReference type="RefSeq" id="WP_130896603.1">
    <property type="nucleotide sequence ID" value="NZ_CP049835.1"/>
</dbReference>
<dbReference type="InterPro" id="IPR046615">
    <property type="entry name" value="DUF6728"/>
</dbReference>
<evidence type="ECO:0000256" key="1">
    <source>
        <dbReference type="SAM" id="Phobius"/>
    </source>
</evidence>